<keyword evidence="5" id="KW-1133">Transmembrane helix</keyword>
<sequence>MSSAKPSLDALRIDRSAPPQRRRSPWTLPLTLVILLVIAGGAWMLFGPKPPEVQTTIALEQTTTGPNASPTQTTLLNASGYITARRASTVSSKVTGKVTEVLIEEGMKVEKDQILAHIDATNVTASLRLAEAQLYSAQQAIEEIKPNLTFAEKELTRFTELVATKAASTSDLNRAEAETSSLRARLNKLNADIAVAEREVDSWKQQVEDTIIRAPFTGIVTVKNAQPGEMISPMSSGGFTRTGICTIVDMDSLEIDVDVNESYINRVRANQPVEAILDSYADWKIPSKVIAIIPTADRQKATVKVRVAIEVRDPRILPDMGVKVAFKSAPQKQDETATKPSGPRLTLIPQAALRSIDNLDIVWIIDNDRAQKREVTVAQTNGDQTLLSSGIAPGETIIIDAPSDLKEGTKVTEKKS</sequence>
<dbReference type="OrthoDB" id="9810430at2"/>
<evidence type="ECO:0000259" key="6">
    <source>
        <dbReference type="Pfam" id="PF25954"/>
    </source>
</evidence>
<feature type="domain" description="Multidrug resistance protein MdtA-like C-terminal permuted SH3" evidence="7">
    <location>
        <begin position="347"/>
        <end position="400"/>
    </location>
</feature>
<evidence type="ECO:0000313" key="10">
    <source>
        <dbReference type="Proteomes" id="UP000306196"/>
    </source>
</evidence>
<comment type="caution">
    <text evidence="9">The sequence shown here is derived from an EMBL/GenBank/DDBJ whole genome shotgun (WGS) entry which is preliminary data.</text>
</comment>
<evidence type="ECO:0000256" key="5">
    <source>
        <dbReference type="SAM" id="Phobius"/>
    </source>
</evidence>
<keyword evidence="5" id="KW-0472">Membrane</keyword>
<feature type="transmembrane region" description="Helical" evidence="5">
    <location>
        <begin position="26"/>
        <end position="46"/>
    </location>
</feature>
<dbReference type="GO" id="GO:1990281">
    <property type="term" value="C:efflux pump complex"/>
    <property type="evidence" value="ECO:0007669"/>
    <property type="project" value="TreeGrafter"/>
</dbReference>
<dbReference type="GO" id="GO:1990195">
    <property type="term" value="C:macrolide transmembrane transporter complex"/>
    <property type="evidence" value="ECO:0007669"/>
    <property type="project" value="InterPro"/>
</dbReference>
<proteinExistence type="inferred from homology"/>
<dbReference type="InterPro" id="IPR006143">
    <property type="entry name" value="RND_pump_MFP"/>
</dbReference>
<dbReference type="InterPro" id="IPR058647">
    <property type="entry name" value="BSH_CzcB-like"/>
</dbReference>
<name>A0A5R8KB86_9BACT</name>
<evidence type="ECO:0000256" key="2">
    <source>
        <dbReference type="ARBA" id="ARBA00023054"/>
    </source>
</evidence>
<dbReference type="GO" id="GO:0030313">
    <property type="term" value="C:cell envelope"/>
    <property type="evidence" value="ECO:0007669"/>
    <property type="project" value="UniProtKB-SubCell"/>
</dbReference>
<dbReference type="Proteomes" id="UP000306196">
    <property type="component" value="Unassembled WGS sequence"/>
</dbReference>
<dbReference type="Gene3D" id="2.40.420.20">
    <property type="match status" value="1"/>
</dbReference>
<evidence type="ECO:0000259" key="8">
    <source>
        <dbReference type="Pfam" id="PF25973"/>
    </source>
</evidence>
<keyword evidence="10" id="KW-1185">Reference proteome</keyword>
<gene>
    <name evidence="9" type="ORF">FEM03_16565</name>
</gene>
<dbReference type="NCBIfam" id="TIGR01730">
    <property type="entry name" value="RND_mfp"/>
    <property type="match status" value="1"/>
</dbReference>
<dbReference type="Gene3D" id="2.40.30.170">
    <property type="match status" value="1"/>
</dbReference>
<evidence type="ECO:0000256" key="3">
    <source>
        <dbReference type="SAM" id="Coils"/>
    </source>
</evidence>
<dbReference type="PANTHER" id="PTHR30469:SF38">
    <property type="entry name" value="HLYD FAMILY SECRETION PROTEIN"/>
    <property type="match status" value="1"/>
</dbReference>
<dbReference type="GO" id="GO:0019898">
    <property type="term" value="C:extrinsic component of membrane"/>
    <property type="evidence" value="ECO:0007669"/>
    <property type="project" value="InterPro"/>
</dbReference>
<evidence type="ECO:0000256" key="1">
    <source>
        <dbReference type="ARBA" id="ARBA00009477"/>
    </source>
</evidence>
<dbReference type="GO" id="GO:0015562">
    <property type="term" value="F:efflux transmembrane transporter activity"/>
    <property type="evidence" value="ECO:0007669"/>
    <property type="project" value="TreeGrafter"/>
</dbReference>
<dbReference type="Pfam" id="PF25973">
    <property type="entry name" value="BSH_CzcB"/>
    <property type="match status" value="1"/>
</dbReference>
<feature type="domain" description="CusB-like beta-barrel" evidence="6">
    <location>
        <begin position="255"/>
        <end position="328"/>
    </location>
</feature>
<dbReference type="PANTHER" id="PTHR30469">
    <property type="entry name" value="MULTIDRUG RESISTANCE PROTEIN MDTA"/>
    <property type="match status" value="1"/>
</dbReference>
<evidence type="ECO:0000259" key="7">
    <source>
        <dbReference type="Pfam" id="PF25967"/>
    </source>
</evidence>
<evidence type="ECO:0000313" key="9">
    <source>
        <dbReference type="EMBL" id="TLD69570.1"/>
    </source>
</evidence>
<protein>
    <submittedName>
        <fullName evidence="9">Efflux RND transporter periplasmic adaptor subunit</fullName>
    </submittedName>
</protein>
<dbReference type="InterPro" id="IPR058792">
    <property type="entry name" value="Beta-barrel_RND_2"/>
</dbReference>
<feature type="domain" description="CzcB-like barrel-sandwich hybrid" evidence="8">
    <location>
        <begin position="88"/>
        <end position="233"/>
    </location>
</feature>
<dbReference type="RefSeq" id="WP_138087398.1">
    <property type="nucleotide sequence ID" value="NZ_VAUV01000012.1"/>
</dbReference>
<reference evidence="9 10" key="1">
    <citation type="submission" date="2019-05" db="EMBL/GenBank/DDBJ databases">
        <title>Verrucobacter flavum gen. nov., sp. nov. a new member of the family Verrucomicrobiaceae.</title>
        <authorList>
            <person name="Szuroczki S."/>
            <person name="Abbaszade G."/>
            <person name="Szabo A."/>
            <person name="Felfoldi T."/>
            <person name="Schumann P."/>
            <person name="Boka K."/>
            <person name="Keki Z."/>
            <person name="Toumi M."/>
            <person name="Toth E."/>
        </authorList>
    </citation>
    <scope>NUCLEOTIDE SEQUENCE [LARGE SCALE GENOMIC DNA]</scope>
    <source>
        <strain evidence="9 10">MG-N-17</strain>
    </source>
</reference>
<dbReference type="AlphaFoldDB" id="A0A5R8KB86"/>
<keyword evidence="2 3" id="KW-0175">Coiled coil</keyword>
<dbReference type="EMBL" id="VAUV01000012">
    <property type="protein sequence ID" value="TLD69570.1"/>
    <property type="molecule type" value="Genomic_DNA"/>
</dbReference>
<dbReference type="Pfam" id="PF25967">
    <property type="entry name" value="RND-MFP_C"/>
    <property type="match status" value="1"/>
</dbReference>
<dbReference type="GO" id="GO:1990961">
    <property type="term" value="P:xenobiotic detoxification by transmembrane export across the plasma membrane"/>
    <property type="evidence" value="ECO:0007669"/>
    <property type="project" value="InterPro"/>
</dbReference>
<comment type="similarity">
    <text evidence="1">Belongs to the membrane fusion protein (MFP) (TC 8.A.1) family.</text>
</comment>
<feature type="coiled-coil region" evidence="3">
    <location>
        <begin position="172"/>
        <end position="213"/>
    </location>
</feature>
<evidence type="ECO:0000256" key="4">
    <source>
        <dbReference type="SAM" id="MobiDB-lite"/>
    </source>
</evidence>
<organism evidence="9 10">
    <name type="scientific">Phragmitibacter flavus</name>
    <dbReference type="NCBI Taxonomy" id="2576071"/>
    <lineage>
        <taxon>Bacteria</taxon>
        <taxon>Pseudomonadati</taxon>
        <taxon>Verrucomicrobiota</taxon>
        <taxon>Verrucomicrobiia</taxon>
        <taxon>Verrucomicrobiales</taxon>
        <taxon>Verrucomicrobiaceae</taxon>
        <taxon>Phragmitibacter</taxon>
    </lineage>
</organism>
<dbReference type="Pfam" id="PF25954">
    <property type="entry name" value="Beta-barrel_RND_2"/>
    <property type="match status" value="1"/>
</dbReference>
<accession>A0A5R8KB86</accession>
<dbReference type="SUPFAM" id="SSF111369">
    <property type="entry name" value="HlyD-like secretion proteins"/>
    <property type="match status" value="1"/>
</dbReference>
<dbReference type="InterPro" id="IPR030190">
    <property type="entry name" value="MacA_alpha-hairpin_sf"/>
</dbReference>
<dbReference type="Gene3D" id="2.40.50.100">
    <property type="match status" value="1"/>
</dbReference>
<dbReference type="Gene3D" id="6.10.140.1990">
    <property type="match status" value="1"/>
</dbReference>
<feature type="region of interest" description="Disordered" evidence="4">
    <location>
        <begin position="1"/>
        <end position="22"/>
    </location>
</feature>
<dbReference type="InterPro" id="IPR058627">
    <property type="entry name" value="MdtA-like_C"/>
</dbReference>
<keyword evidence="5" id="KW-0812">Transmembrane</keyword>